<evidence type="ECO:0000256" key="4">
    <source>
        <dbReference type="ARBA" id="ARBA00022475"/>
    </source>
</evidence>
<dbReference type="EMBL" id="CAEZUR010000060">
    <property type="protein sequence ID" value="CAB4610923.1"/>
    <property type="molecule type" value="Genomic_DNA"/>
</dbReference>
<dbReference type="CDD" id="cd06261">
    <property type="entry name" value="TM_PBP2"/>
    <property type="match status" value="1"/>
</dbReference>
<keyword evidence="8 9" id="KW-0472">Membrane</keyword>
<comment type="similarity">
    <text evidence="2">Belongs to the binding-protein-dependent transport system permease family. CysTW subfamily.</text>
</comment>
<comment type="subcellular location">
    <subcellularLocation>
        <location evidence="1">Cell membrane</location>
        <topology evidence="1">Multi-pass membrane protein</topology>
    </subcellularLocation>
</comment>
<dbReference type="GO" id="GO:0005886">
    <property type="term" value="C:plasma membrane"/>
    <property type="evidence" value="ECO:0007669"/>
    <property type="project" value="UniProtKB-SubCell"/>
</dbReference>
<reference evidence="11" key="1">
    <citation type="submission" date="2020-05" db="EMBL/GenBank/DDBJ databases">
        <authorList>
            <person name="Chiriac C."/>
            <person name="Salcher M."/>
            <person name="Ghai R."/>
            <person name="Kavagutti S V."/>
        </authorList>
    </citation>
    <scope>NUCLEOTIDE SEQUENCE</scope>
</reference>
<gene>
    <name evidence="11" type="ORF">UFOPK1433_00175</name>
    <name evidence="12" type="ORF">UFOPK1843_00822</name>
</gene>
<dbReference type="InterPro" id="IPR035906">
    <property type="entry name" value="MetI-like_sf"/>
</dbReference>
<dbReference type="Pfam" id="PF00528">
    <property type="entry name" value="BPD_transp_1"/>
    <property type="match status" value="1"/>
</dbReference>
<feature type="transmembrane region" description="Helical" evidence="9">
    <location>
        <begin position="245"/>
        <end position="266"/>
    </location>
</feature>
<dbReference type="NCBIfam" id="TIGR00974">
    <property type="entry name" value="3a0107s02c"/>
    <property type="match status" value="1"/>
</dbReference>
<evidence type="ECO:0000256" key="6">
    <source>
        <dbReference type="ARBA" id="ARBA00022692"/>
    </source>
</evidence>
<keyword evidence="7 9" id="KW-1133">Transmembrane helix</keyword>
<evidence type="ECO:0000256" key="1">
    <source>
        <dbReference type="ARBA" id="ARBA00004651"/>
    </source>
</evidence>
<dbReference type="PANTHER" id="PTHR42922">
    <property type="entry name" value="PHOSPHATE TRANSPORT SYSTEM PERMEASE PROTEIN PSTA"/>
    <property type="match status" value="1"/>
</dbReference>
<keyword evidence="6 9" id="KW-0812">Transmembrane</keyword>
<evidence type="ECO:0000256" key="8">
    <source>
        <dbReference type="ARBA" id="ARBA00023136"/>
    </source>
</evidence>
<dbReference type="PROSITE" id="PS50928">
    <property type="entry name" value="ABC_TM1"/>
    <property type="match status" value="1"/>
</dbReference>
<keyword evidence="5" id="KW-0592">Phosphate transport</keyword>
<dbReference type="Gene3D" id="1.10.3720.10">
    <property type="entry name" value="MetI-like"/>
    <property type="match status" value="1"/>
</dbReference>
<sequence length="306" mass="32076">MSDPRPAKQPWNKSSKLASFKGLRGFSDATLVFGSLLLAAAVFSLLLSVLWSVISAGSGAMSAEFIYQNNRYISTTTSLDYGGVGHAILGTLELVLLATAVALPLGLAIAVYLTQSQSKLRNMVRAITQALAGLPSVVSGLFVLSIISFLDAQKSGIFGAVALFPLMLPTVARVAEEALRLVPQDLRLAALGLGAPNYRAFFQVILPAAKTGIITALLLGLARVVGETAPLILTIQANEGTNLNPLEGGVATLPTYIYGFISAGYASSITRAWGASLVLLIIVGILFVTARLLTGDKKKKKSKGSK</sequence>
<evidence type="ECO:0000259" key="10">
    <source>
        <dbReference type="PROSITE" id="PS50928"/>
    </source>
</evidence>
<dbReference type="EMBL" id="CAEZSN010000012">
    <property type="protein sequence ID" value="CAB4535244.1"/>
    <property type="molecule type" value="Genomic_DNA"/>
</dbReference>
<dbReference type="PANTHER" id="PTHR42922:SF1">
    <property type="entry name" value="PHOSPHATE TRANSPORT SYSTEM PERMEASE PROTEIN PSTA"/>
    <property type="match status" value="1"/>
</dbReference>
<evidence type="ECO:0000256" key="2">
    <source>
        <dbReference type="ARBA" id="ARBA00007069"/>
    </source>
</evidence>
<dbReference type="GO" id="GO:0035435">
    <property type="term" value="P:phosphate ion transmembrane transport"/>
    <property type="evidence" value="ECO:0007669"/>
    <property type="project" value="InterPro"/>
</dbReference>
<evidence type="ECO:0000313" key="11">
    <source>
        <dbReference type="EMBL" id="CAB4535244.1"/>
    </source>
</evidence>
<evidence type="ECO:0000256" key="7">
    <source>
        <dbReference type="ARBA" id="ARBA00022989"/>
    </source>
</evidence>
<dbReference type="InterPro" id="IPR000515">
    <property type="entry name" value="MetI-like"/>
</dbReference>
<evidence type="ECO:0000256" key="3">
    <source>
        <dbReference type="ARBA" id="ARBA00022448"/>
    </source>
</evidence>
<dbReference type="InterPro" id="IPR051408">
    <property type="entry name" value="Phosphate_transprt_permease"/>
</dbReference>
<dbReference type="AlphaFoldDB" id="A0A6J6B950"/>
<keyword evidence="3" id="KW-0813">Transport</keyword>
<dbReference type="InterPro" id="IPR005672">
    <property type="entry name" value="Phosphate_PstA"/>
</dbReference>
<proteinExistence type="inferred from homology"/>
<evidence type="ECO:0000256" key="9">
    <source>
        <dbReference type="SAM" id="Phobius"/>
    </source>
</evidence>
<name>A0A6J6B950_9ZZZZ</name>
<dbReference type="SUPFAM" id="SSF161098">
    <property type="entry name" value="MetI-like"/>
    <property type="match status" value="1"/>
</dbReference>
<feature type="transmembrane region" description="Helical" evidence="9">
    <location>
        <begin position="126"/>
        <end position="150"/>
    </location>
</feature>
<accession>A0A6J6B950</accession>
<evidence type="ECO:0000256" key="5">
    <source>
        <dbReference type="ARBA" id="ARBA00022592"/>
    </source>
</evidence>
<feature type="domain" description="ABC transmembrane type-1" evidence="10">
    <location>
        <begin position="88"/>
        <end position="290"/>
    </location>
</feature>
<evidence type="ECO:0000313" key="12">
    <source>
        <dbReference type="EMBL" id="CAB4610923.1"/>
    </source>
</evidence>
<keyword evidence="4" id="KW-1003">Cell membrane</keyword>
<organism evidence="11">
    <name type="scientific">freshwater metagenome</name>
    <dbReference type="NCBI Taxonomy" id="449393"/>
    <lineage>
        <taxon>unclassified sequences</taxon>
        <taxon>metagenomes</taxon>
        <taxon>ecological metagenomes</taxon>
    </lineage>
</organism>
<dbReference type="GO" id="GO:0005315">
    <property type="term" value="F:phosphate transmembrane transporter activity"/>
    <property type="evidence" value="ECO:0007669"/>
    <property type="project" value="InterPro"/>
</dbReference>
<feature type="transmembrane region" description="Helical" evidence="9">
    <location>
        <begin position="86"/>
        <end position="114"/>
    </location>
</feature>
<protein>
    <submittedName>
        <fullName evidence="11">Unannotated protein</fullName>
    </submittedName>
</protein>
<feature type="transmembrane region" description="Helical" evidence="9">
    <location>
        <begin position="272"/>
        <end position="293"/>
    </location>
</feature>